<reference evidence="9" key="1">
    <citation type="submission" date="2023-03" db="EMBL/GenBank/DDBJ databases">
        <authorList>
            <person name="Steffen K."/>
            <person name="Cardenas P."/>
        </authorList>
    </citation>
    <scope>NUCLEOTIDE SEQUENCE</scope>
</reference>
<dbReference type="InterPro" id="IPR035647">
    <property type="entry name" value="EFG_III/V"/>
</dbReference>
<feature type="domain" description="Tr-type G" evidence="8">
    <location>
        <begin position="1"/>
        <end position="160"/>
    </location>
</feature>
<dbReference type="FunFam" id="3.30.70.2570:FF:000001">
    <property type="entry name" value="Translation factor GUF1, mitochondrial"/>
    <property type="match status" value="1"/>
</dbReference>
<dbReference type="Pfam" id="PF06421">
    <property type="entry name" value="LepA_C"/>
    <property type="match status" value="1"/>
</dbReference>
<dbReference type="InterPro" id="IPR031157">
    <property type="entry name" value="G_TR_CS"/>
</dbReference>
<evidence type="ECO:0000256" key="6">
    <source>
        <dbReference type="HAMAP-Rule" id="MF_03137"/>
    </source>
</evidence>
<dbReference type="Pfam" id="PF00009">
    <property type="entry name" value="GTP_EFTU"/>
    <property type="match status" value="1"/>
</dbReference>
<dbReference type="AlphaFoldDB" id="A0AA35RS95"/>
<keyword evidence="10" id="KW-1185">Reference proteome</keyword>
<organism evidence="9 10">
    <name type="scientific">Geodia barretti</name>
    <name type="common">Barrett's horny sponge</name>
    <dbReference type="NCBI Taxonomy" id="519541"/>
    <lineage>
        <taxon>Eukaryota</taxon>
        <taxon>Metazoa</taxon>
        <taxon>Porifera</taxon>
        <taxon>Demospongiae</taxon>
        <taxon>Heteroscleromorpha</taxon>
        <taxon>Tetractinellida</taxon>
        <taxon>Astrophorina</taxon>
        <taxon>Geodiidae</taxon>
        <taxon>Geodia</taxon>
    </lineage>
</organism>
<dbReference type="GO" id="GO:0043022">
    <property type="term" value="F:ribosome binding"/>
    <property type="evidence" value="ECO:0007669"/>
    <property type="project" value="UniProtKB-UniRule"/>
</dbReference>
<dbReference type="Gene3D" id="3.30.70.2570">
    <property type="entry name" value="Elongation factor 4, C-terminal domain"/>
    <property type="match status" value="1"/>
</dbReference>
<dbReference type="FunFam" id="2.40.30.10:FF:000015">
    <property type="entry name" value="Translation factor GUF1, mitochondrial"/>
    <property type="match status" value="1"/>
</dbReference>
<comment type="catalytic activity">
    <reaction evidence="6">
        <text>GTP + H2O = GDP + phosphate + H(+)</text>
        <dbReference type="Rhea" id="RHEA:19669"/>
        <dbReference type="ChEBI" id="CHEBI:15377"/>
        <dbReference type="ChEBI" id="CHEBI:15378"/>
        <dbReference type="ChEBI" id="CHEBI:37565"/>
        <dbReference type="ChEBI" id="CHEBI:43474"/>
        <dbReference type="ChEBI" id="CHEBI:58189"/>
        <dbReference type="EC" id="3.6.5.n1"/>
    </reaction>
</comment>
<dbReference type="EMBL" id="CASHTH010001474">
    <property type="protein sequence ID" value="CAI8015888.1"/>
    <property type="molecule type" value="Genomic_DNA"/>
</dbReference>
<dbReference type="GO" id="GO:0005759">
    <property type="term" value="C:mitochondrial matrix"/>
    <property type="evidence" value="ECO:0007669"/>
    <property type="project" value="UniProtKB-UniRule"/>
</dbReference>
<comment type="subcellular location">
    <subcellularLocation>
        <location evidence="6">Mitochondrion inner membrane</location>
        <topology evidence="6">Peripheral membrane protein</topology>
        <orientation evidence="6">Matrix side</orientation>
    </subcellularLocation>
</comment>
<evidence type="ECO:0000313" key="10">
    <source>
        <dbReference type="Proteomes" id="UP001174909"/>
    </source>
</evidence>
<keyword evidence="6" id="KW-0472">Membrane</keyword>
<evidence type="ECO:0000313" key="9">
    <source>
        <dbReference type="EMBL" id="CAI8015888.1"/>
    </source>
</evidence>
<dbReference type="InterPro" id="IPR000795">
    <property type="entry name" value="T_Tr_GTP-bd_dom"/>
</dbReference>
<dbReference type="PANTHER" id="PTHR43512">
    <property type="entry name" value="TRANSLATION FACTOR GUF1-RELATED"/>
    <property type="match status" value="1"/>
</dbReference>
<dbReference type="InterPro" id="IPR005225">
    <property type="entry name" value="Small_GTP-bd"/>
</dbReference>
<comment type="caution">
    <text evidence="6">Lacks conserved residue(s) required for the propagation of feature annotation.</text>
</comment>
<feature type="region of interest" description="Disordered" evidence="7">
    <location>
        <begin position="338"/>
        <end position="382"/>
    </location>
</feature>
<dbReference type="PROSITE" id="PS00301">
    <property type="entry name" value="G_TR_1"/>
    <property type="match status" value="1"/>
</dbReference>
<name>A0AA35RS95_GEOBA</name>
<keyword evidence="6" id="KW-0496">Mitochondrion</keyword>
<keyword evidence="3 6" id="KW-0378">Hydrolase</keyword>
<dbReference type="GO" id="GO:0003746">
    <property type="term" value="F:translation elongation factor activity"/>
    <property type="evidence" value="ECO:0007669"/>
    <property type="project" value="UniProtKB-KW"/>
</dbReference>
<dbReference type="SUPFAM" id="SSF52540">
    <property type="entry name" value="P-loop containing nucleoside triphosphate hydrolases"/>
    <property type="match status" value="1"/>
</dbReference>
<dbReference type="Gene3D" id="3.40.50.300">
    <property type="entry name" value="P-loop containing nucleotide triphosphate hydrolases"/>
    <property type="match status" value="1"/>
</dbReference>
<dbReference type="NCBIfam" id="TIGR00231">
    <property type="entry name" value="small_GTP"/>
    <property type="match status" value="1"/>
</dbReference>
<keyword evidence="2 6" id="KW-0547">Nucleotide-binding</keyword>
<dbReference type="InterPro" id="IPR009000">
    <property type="entry name" value="Transl_B-barrel_sf"/>
</dbReference>
<evidence type="ECO:0000256" key="1">
    <source>
        <dbReference type="ARBA" id="ARBA00005454"/>
    </source>
</evidence>
<feature type="compositionally biased region" description="Basic residues" evidence="7">
    <location>
        <begin position="338"/>
        <end position="353"/>
    </location>
</feature>
<dbReference type="PANTHER" id="PTHR43512:SF4">
    <property type="entry name" value="TRANSLATION FACTOR GUF1 HOMOLOG, CHLOROPLASTIC"/>
    <property type="match status" value="1"/>
</dbReference>
<dbReference type="GO" id="GO:0005525">
    <property type="term" value="F:GTP binding"/>
    <property type="evidence" value="ECO:0007669"/>
    <property type="project" value="UniProtKB-UniRule"/>
</dbReference>
<dbReference type="Pfam" id="PF00679">
    <property type="entry name" value="EFG_C"/>
    <property type="match status" value="1"/>
</dbReference>
<dbReference type="PROSITE" id="PS51722">
    <property type="entry name" value="G_TR_2"/>
    <property type="match status" value="1"/>
</dbReference>
<dbReference type="Proteomes" id="UP001174909">
    <property type="component" value="Unassembled WGS sequence"/>
</dbReference>
<dbReference type="InterPro" id="IPR004161">
    <property type="entry name" value="EFTu-like_2"/>
</dbReference>
<proteinExistence type="inferred from homology"/>
<feature type="binding site" evidence="6">
    <location>
        <begin position="53"/>
        <end position="57"/>
    </location>
    <ligand>
        <name>GTP</name>
        <dbReference type="ChEBI" id="CHEBI:37565"/>
    </ligand>
</feature>
<evidence type="ECO:0000256" key="4">
    <source>
        <dbReference type="ARBA" id="ARBA00022917"/>
    </source>
</evidence>
<gene>
    <name evidence="9" type="ORF">GBAR_LOCUS9821</name>
</gene>
<comment type="function">
    <text evidence="6">Promotes mitochondrial protein synthesis. May act as a fidelity factor of the translation reaction, by catalyzing a one-codon backward translocation of tRNAs on improperly translocated ribosomes. Binds to mitochondrial ribosomes in a GTP-dependent manner.</text>
</comment>
<dbReference type="Pfam" id="PF03144">
    <property type="entry name" value="GTP_EFTU_D2"/>
    <property type="match status" value="1"/>
</dbReference>
<evidence type="ECO:0000259" key="8">
    <source>
        <dbReference type="PROSITE" id="PS51722"/>
    </source>
</evidence>
<dbReference type="InterPro" id="IPR027417">
    <property type="entry name" value="P-loop_NTPase"/>
</dbReference>
<dbReference type="GO" id="GO:0045727">
    <property type="term" value="P:positive regulation of translation"/>
    <property type="evidence" value="ECO:0007669"/>
    <property type="project" value="UniProtKB-UniRule"/>
</dbReference>
<evidence type="ECO:0000256" key="3">
    <source>
        <dbReference type="ARBA" id="ARBA00022801"/>
    </source>
</evidence>
<dbReference type="Gene3D" id="2.40.30.10">
    <property type="entry name" value="Translation factors"/>
    <property type="match status" value="1"/>
</dbReference>
<protein>
    <recommendedName>
        <fullName evidence="6">Translation factor GUF1 homolog, mitochondrial</fullName>
        <ecNumber evidence="6">3.6.5.n1</ecNumber>
    </recommendedName>
    <alternativeName>
        <fullName evidence="6">Elongation factor 4 homolog</fullName>
        <shortName evidence="6">EF-4</shortName>
    </alternativeName>
    <alternativeName>
        <fullName evidence="6">GTPase GUF1 homolog</fullName>
    </alternativeName>
    <alternativeName>
        <fullName evidence="6">Ribosomal back-translocase</fullName>
    </alternativeName>
</protein>
<dbReference type="SUPFAM" id="SSF54980">
    <property type="entry name" value="EF-G C-terminal domain-like"/>
    <property type="match status" value="2"/>
</dbReference>
<dbReference type="CDD" id="cd03709">
    <property type="entry name" value="lepA_C"/>
    <property type="match status" value="1"/>
</dbReference>
<dbReference type="SUPFAM" id="SSF50447">
    <property type="entry name" value="Translation proteins"/>
    <property type="match status" value="1"/>
</dbReference>
<dbReference type="CDD" id="cd03699">
    <property type="entry name" value="EF4_II"/>
    <property type="match status" value="1"/>
</dbReference>
<dbReference type="EC" id="3.6.5.n1" evidence="6"/>
<dbReference type="CDD" id="cd01890">
    <property type="entry name" value="LepA"/>
    <property type="match status" value="1"/>
</dbReference>
<keyword evidence="4 6" id="KW-0648">Protein biosynthesis</keyword>
<comment type="similarity">
    <text evidence="1">Belongs to the TRAFAC class translation factor GTPase superfamily. Classic translation factor GTPase family. LepA subfamily.</text>
</comment>
<evidence type="ECO:0000256" key="7">
    <source>
        <dbReference type="SAM" id="MobiDB-lite"/>
    </source>
</evidence>
<feature type="binding site" evidence="6">
    <location>
        <begin position="107"/>
        <end position="110"/>
    </location>
    <ligand>
        <name>GTP</name>
        <dbReference type="ChEBI" id="CHEBI:37565"/>
    </ligand>
</feature>
<dbReference type="InterPro" id="IPR006297">
    <property type="entry name" value="EF-4"/>
</dbReference>
<dbReference type="Gene3D" id="3.30.70.240">
    <property type="match status" value="1"/>
</dbReference>
<keyword evidence="6" id="KW-0999">Mitochondrion inner membrane</keyword>
<dbReference type="InterPro" id="IPR038363">
    <property type="entry name" value="LepA_C_sf"/>
</dbReference>
<comment type="caution">
    <text evidence="9">The sequence shown here is derived from an EMBL/GenBank/DDBJ whole genome shotgun (WGS) entry which is preliminary data.</text>
</comment>
<dbReference type="Gene3D" id="3.30.70.870">
    <property type="entry name" value="Elongation Factor G (Translational Gtpase), domain 3"/>
    <property type="match status" value="1"/>
</dbReference>
<keyword evidence="5 6" id="KW-0342">GTP-binding</keyword>
<comment type="similarity">
    <text evidence="6">Belongs to the GTP-binding elongation factor family. LepA subfamily.</text>
</comment>
<dbReference type="HAMAP" id="MF_00071">
    <property type="entry name" value="LepA"/>
    <property type="match status" value="1"/>
</dbReference>
<sequence length="570" mass="62816">MEYTGALSEREKTDQFLDKMDLERERGITIKASPVRLKYRSAAGDDYILNLIDTPGHVDFTYEVSRSLAACEGAILVVDAAQGVEAQTVANVYLALDNDLQVLPVINKIDLPSADPERVRQELEDVIGLDGSQAILASAKHGIGTEAVLEGIVANFPPPGGEREKPLRGLIFDSWFDPYHGAVILLRIFEGSVRTGDSIRLMSTGGVFEVSRLGIFAPGPVEVESLGPGEVGFLMAAIKDLHEARMGDTVTLHRRPTQEPLTGFPPLKPMVFSGLYPADSGQYQALRTALEKLSLNDSSFTFEAEASQALGFAFAAGFWVCCTWTLCASGWSGSSPGAHHHGAHRGLSGHHPRGGGAGHRQSGGFPRRGRHRDDRGTVHPGHIHVPRDYLGGVLKLCEEKRGIQQEVRYSGLNRAMVTYELPLNEIMYDFYDRLKSLSRGYASMDYEMVGMRPAKLAKLDVRINGDMVDAMSLIVHRDKAYVRGRDMVQRMRELIPRQLFEVVIQAAIGGRIIARESVKALRKNVTAKCYGGDITRKRKLLEKQKEGKKRMKSVGRVEIPQEAFLAVLKV</sequence>
<dbReference type="GO" id="GO:0003924">
    <property type="term" value="F:GTPase activity"/>
    <property type="evidence" value="ECO:0007669"/>
    <property type="project" value="UniProtKB-UniRule"/>
</dbReference>
<dbReference type="PRINTS" id="PR00315">
    <property type="entry name" value="ELONGATNFCT"/>
</dbReference>
<dbReference type="InterPro" id="IPR035654">
    <property type="entry name" value="LepA_IV"/>
</dbReference>
<evidence type="ECO:0000256" key="2">
    <source>
        <dbReference type="ARBA" id="ARBA00022741"/>
    </source>
</evidence>
<dbReference type="GO" id="GO:0005743">
    <property type="term" value="C:mitochondrial inner membrane"/>
    <property type="evidence" value="ECO:0007669"/>
    <property type="project" value="UniProtKB-SubCell"/>
</dbReference>
<keyword evidence="9" id="KW-0251">Elongation factor</keyword>
<evidence type="ECO:0000256" key="5">
    <source>
        <dbReference type="ARBA" id="ARBA00023134"/>
    </source>
</evidence>
<dbReference type="InterPro" id="IPR013842">
    <property type="entry name" value="LepA_CTD"/>
</dbReference>
<dbReference type="InterPro" id="IPR000640">
    <property type="entry name" value="EFG_V-like"/>
</dbReference>
<accession>A0AA35RS95</accession>